<keyword evidence="3" id="KW-1185">Reference proteome</keyword>
<sequence>MKNASLLFVLMLVVLLFACQSNENTQVDVKKDLITKFISSSKVNSTTHLGKIVILETEYCNSIDCQNYFKAYENEIIFYSKTELFMRAINNYVVIEKLDKDNGHLVLTKRSENGVETIEIKI</sequence>
<dbReference type="EMBL" id="VORO01000026">
    <property type="protein sequence ID" value="TXD87338.1"/>
    <property type="molecule type" value="Genomic_DNA"/>
</dbReference>
<proteinExistence type="predicted"/>
<evidence type="ECO:0008006" key="4">
    <source>
        <dbReference type="Google" id="ProtNLM"/>
    </source>
</evidence>
<evidence type="ECO:0000313" key="2">
    <source>
        <dbReference type="EMBL" id="TXD87338.1"/>
    </source>
</evidence>
<name>A0A5C6ZE09_9FLAO</name>
<reference evidence="2 3" key="1">
    <citation type="submission" date="2019-08" db="EMBL/GenBank/DDBJ databases">
        <title>Genomes of Subsaximicrobium wynnwilliamsii strains.</title>
        <authorList>
            <person name="Bowman J.P."/>
        </authorList>
    </citation>
    <scope>NUCLEOTIDE SEQUENCE [LARGE SCALE GENOMIC DNA]</scope>
    <source>
        <strain evidence="2 3">2-80-2</strain>
    </source>
</reference>
<dbReference type="AlphaFoldDB" id="A0A5C6ZE09"/>
<dbReference type="Proteomes" id="UP000321578">
    <property type="component" value="Unassembled WGS sequence"/>
</dbReference>
<gene>
    <name evidence="2" type="ORF">ESY86_17410</name>
</gene>
<organism evidence="2 3">
    <name type="scientific">Subsaximicrobium wynnwilliamsii</name>
    <dbReference type="NCBI Taxonomy" id="291179"/>
    <lineage>
        <taxon>Bacteria</taxon>
        <taxon>Pseudomonadati</taxon>
        <taxon>Bacteroidota</taxon>
        <taxon>Flavobacteriia</taxon>
        <taxon>Flavobacteriales</taxon>
        <taxon>Flavobacteriaceae</taxon>
        <taxon>Subsaximicrobium</taxon>
    </lineage>
</organism>
<comment type="caution">
    <text evidence="2">The sequence shown here is derived from an EMBL/GenBank/DDBJ whole genome shotgun (WGS) entry which is preliminary data.</text>
</comment>
<evidence type="ECO:0000256" key="1">
    <source>
        <dbReference type="SAM" id="SignalP"/>
    </source>
</evidence>
<dbReference type="RefSeq" id="WP_147088005.1">
    <property type="nucleotide sequence ID" value="NZ_VORM01000029.1"/>
</dbReference>
<feature type="chain" id="PRO_5022746320" description="Lipoprotein" evidence="1">
    <location>
        <begin position="19"/>
        <end position="122"/>
    </location>
</feature>
<keyword evidence="1" id="KW-0732">Signal</keyword>
<dbReference type="PROSITE" id="PS51257">
    <property type="entry name" value="PROKAR_LIPOPROTEIN"/>
    <property type="match status" value="1"/>
</dbReference>
<protein>
    <recommendedName>
        <fullName evidence="4">Lipoprotein</fullName>
    </recommendedName>
</protein>
<accession>A0A5C6ZE09</accession>
<evidence type="ECO:0000313" key="3">
    <source>
        <dbReference type="Proteomes" id="UP000321578"/>
    </source>
</evidence>
<feature type="signal peptide" evidence="1">
    <location>
        <begin position="1"/>
        <end position="18"/>
    </location>
</feature>